<dbReference type="Proteomes" id="UP001408594">
    <property type="component" value="Unassembled WGS sequence"/>
</dbReference>
<evidence type="ECO:0000313" key="2">
    <source>
        <dbReference type="Proteomes" id="UP001408594"/>
    </source>
</evidence>
<keyword evidence="2" id="KW-1185">Reference proteome</keyword>
<evidence type="ECO:0008006" key="3">
    <source>
        <dbReference type="Google" id="ProtNLM"/>
    </source>
</evidence>
<proteinExistence type="predicted"/>
<accession>A0ABP9WPV2</accession>
<dbReference type="InterPro" id="IPR036361">
    <property type="entry name" value="SAP_dom_sf"/>
</dbReference>
<name>A0ABP9WPV2_9GAMM</name>
<dbReference type="Pfam" id="PF09905">
    <property type="entry name" value="VF530"/>
    <property type="match status" value="1"/>
</dbReference>
<dbReference type="Gene3D" id="1.10.720.30">
    <property type="entry name" value="SAP domain"/>
    <property type="match status" value="1"/>
</dbReference>
<dbReference type="InterPro" id="IPR018668">
    <property type="entry name" value="DNA-binding_VF530-like"/>
</dbReference>
<dbReference type="EMBL" id="BAABRT010000012">
    <property type="protein sequence ID" value="GAA5525226.1"/>
    <property type="molecule type" value="Genomic_DNA"/>
</dbReference>
<protein>
    <recommendedName>
        <fullName evidence="3">DUF2132 domain-containing protein</fullName>
    </recommendedName>
</protein>
<evidence type="ECO:0000313" key="1">
    <source>
        <dbReference type="EMBL" id="GAA5525226.1"/>
    </source>
</evidence>
<sequence length="93" mass="10897">MSQSHPNDPLHGIKLATILEELEQHYGWDGLASRIDINCFKNDPSFKSSLKFLRRTPWARDKVEALYLSTFISNRRDVPQREKNTGNPWRKKT</sequence>
<reference evidence="1 2" key="1">
    <citation type="submission" date="2024-02" db="EMBL/GenBank/DDBJ databases">
        <title>Microbulbifer aestuariivivens NBRC 112533.</title>
        <authorList>
            <person name="Ichikawa N."/>
            <person name="Katano-Makiyama Y."/>
            <person name="Hidaka K."/>
        </authorList>
    </citation>
    <scope>NUCLEOTIDE SEQUENCE [LARGE SCALE GENOMIC DNA]</scope>
    <source>
        <strain evidence="1 2">NBRC 112533</strain>
    </source>
</reference>
<comment type="caution">
    <text evidence="1">The sequence shown here is derived from an EMBL/GenBank/DDBJ whole genome shotgun (WGS) entry which is preliminary data.</text>
</comment>
<organism evidence="1 2">
    <name type="scientific">Microbulbifer aestuariivivens</name>
    <dbReference type="NCBI Taxonomy" id="1908308"/>
    <lineage>
        <taxon>Bacteria</taxon>
        <taxon>Pseudomonadati</taxon>
        <taxon>Pseudomonadota</taxon>
        <taxon>Gammaproteobacteria</taxon>
        <taxon>Cellvibrionales</taxon>
        <taxon>Microbulbiferaceae</taxon>
        <taxon>Microbulbifer</taxon>
    </lineage>
</organism>
<gene>
    <name evidence="1" type="ORF">Maes01_01791</name>
</gene>